<keyword evidence="2" id="KW-1185">Reference proteome</keyword>
<name>A0ABR2EC77_9ROSI</name>
<proteinExistence type="predicted"/>
<protein>
    <submittedName>
        <fullName evidence="1">Uncharacterized protein</fullName>
    </submittedName>
</protein>
<gene>
    <name evidence="1" type="ORF">V6N12_009945</name>
</gene>
<organism evidence="1 2">
    <name type="scientific">Hibiscus sabdariffa</name>
    <name type="common">roselle</name>
    <dbReference type="NCBI Taxonomy" id="183260"/>
    <lineage>
        <taxon>Eukaryota</taxon>
        <taxon>Viridiplantae</taxon>
        <taxon>Streptophyta</taxon>
        <taxon>Embryophyta</taxon>
        <taxon>Tracheophyta</taxon>
        <taxon>Spermatophyta</taxon>
        <taxon>Magnoliopsida</taxon>
        <taxon>eudicotyledons</taxon>
        <taxon>Gunneridae</taxon>
        <taxon>Pentapetalae</taxon>
        <taxon>rosids</taxon>
        <taxon>malvids</taxon>
        <taxon>Malvales</taxon>
        <taxon>Malvaceae</taxon>
        <taxon>Malvoideae</taxon>
        <taxon>Hibiscus</taxon>
    </lineage>
</organism>
<accession>A0ABR2EC77</accession>
<evidence type="ECO:0000313" key="2">
    <source>
        <dbReference type="Proteomes" id="UP001472677"/>
    </source>
</evidence>
<dbReference type="EMBL" id="JBBPBM010000016">
    <property type="protein sequence ID" value="KAK8557719.1"/>
    <property type="molecule type" value="Genomic_DNA"/>
</dbReference>
<evidence type="ECO:0000313" key="1">
    <source>
        <dbReference type="EMBL" id="KAK8557719.1"/>
    </source>
</evidence>
<sequence>MISPSLFIFFPFTSLDEASKLDQGTANTTVAFRAVSENETRYFRVDMATSVKCHTIYGYSKRHKIRVGTYVMVNVNGVKVDSDERCSLGEVVTDSMKMRAGVLLDRGYKTGEGSDVPQLSVHDNNNGIGFLNG</sequence>
<comment type="caution">
    <text evidence="1">The sequence shown here is derived from an EMBL/GenBank/DDBJ whole genome shotgun (WGS) entry which is preliminary data.</text>
</comment>
<reference evidence="1 2" key="1">
    <citation type="journal article" date="2024" name="G3 (Bethesda)">
        <title>Genome assembly of Hibiscus sabdariffa L. provides insights into metabolisms of medicinal natural products.</title>
        <authorList>
            <person name="Kim T."/>
        </authorList>
    </citation>
    <scope>NUCLEOTIDE SEQUENCE [LARGE SCALE GENOMIC DNA]</scope>
    <source>
        <strain evidence="1">TK-2024</strain>
        <tissue evidence="1">Old leaves</tissue>
    </source>
</reference>
<dbReference type="Proteomes" id="UP001472677">
    <property type="component" value="Unassembled WGS sequence"/>
</dbReference>